<evidence type="ECO:0000256" key="4">
    <source>
        <dbReference type="ARBA" id="ARBA00022989"/>
    </source>
</evidence>
<dbReference type="GO" id="GO:0005886">
    <property type="term" value="C:plasma membrane"/>
    <property type="evidence" value="ECO:0007669"/>
    <property type="project" value="TreeGrafter"/>
</dbReference>
<dbReference type="InterPro" id="IPR002172">
    <property type="entry name" value="LDrepeatLR_classA_rpt"/>
</dbReference>
<keyword evidence="10" id="KW-1185">Reference proteome</keyword>
<keyword evidence="6 7" id="KW-1015">Disulfide bond</keyword>
<evidence type="ECO:0000313" key="10">
    <source>
        <dbReference type="Proteomes" id="UP000053766"/>
    </source>
</evidence>
<evidence type="ECO:0000256" key="6">
    <source>
        <dbReference type="ARBA" id="ARBA00023157"/>
    </source>
</evidence>
<feature type="disulfide bond" evidence="7">
    <location>
        <begin position="54"/>
        <end position="69"/>
    </location>
</feature>
<keyword evidence="5" id="KW-0472">Membrane</keyword>
<dbReference type="Pfam" id="PF00057">
    <property type="entry name" value="Ldl_recept_a"/>
    <property type="match status" value="2"/>
</dbReference>
<dbReference type="EMBL" id="KN716315">
    <property type="protein sequence ID" value="KJH47259.1"/>
    <property type="molecule type" value="Genomic_DNA"/>
</dbReference>
<dbReference type="AlphaFoldDB" id="A0A0D8XU39"/>
<evidence type="ECO:0000256" key="7">
    <source>
        <dbReference type="PROSITE-ProRule" id="PRU00124"/>
    </source>
</evidence>
<sequence>MSEEEKTSKDYNDTNTISETLKFITKTDKRSISHCSDEEYRCENGQCIPKENHCNRKYDCDDGSDELTCEYFLAAVRQHEEKERNGNGRAQQEHESVTNQHTTPHPTEHSSEYLRLEDDRRSHDFQEAYNRTANVCTDQEFRCPHLSETKCFHYDKLCDGKDDCGDGSDEANCESHIHQEEIHNGIEEPSKDFHRISLRSLNPRRKISKNYKFSKRNMFSLEYEAIRG</sequence>
<comment type="subcellular location">
    <subcellularLocation>
        <location evidence="1">Membrane</location>
        <topology evidence="1">Single-pass membrane protein</topology>
    </subcellularLocation>
</comment>
<feature type="region of interest" description="Disordered" evidence="8">
    <location>
        <begin position="80"/>
        <end position="114"/>
    </location>
</feature>
<keyword evidence="2" id="KW-0812">Transmembrane</keyword>
<dbReference type="PANTHER" id="PTHR24270">
    <property type="entry name" value="LOW-DENSITY LIPOPROTEIN RECEPTOR-RELATED"/>
    <property type="match status" value="1"/>
</dbReference>
<feature type="disulfide bond" evidence="7">
    <location>
        <begin position="35"/>
        <end position="47"/>
    </location>
</feature>
<evidence type="ECO:0000313" key="9">
    <source>
        <dbReference type="EMBL" id="KJH47259.1"/>
    </source>
</evidence>
<dbReference type="InterPro" id="IPR050685">
    <property type="entry name" value="LDLR"/>
</dbReference>
<dbReference type="PANTHER" id="PTHR24270:SF59">
    <property type="entry name" value="LDL RECEPTOR REPEAT-CONTAINING PROTEIN EGG-1-RELATED"/>
    <property type="match status" value="1"/>
</dbReference>
<evidence type="ECO:0000256" key="1">
    <source>
        <dbReference type="ARBA" id="ARBA00004167"/>
    </source>
</evidence>
<keyword evidence="4" id="KW-1133">Transmembrane helix</keyword>
<dbReference type="PRINTS" id="PR00261">
    <property type="entry name" value="LDLRECEPTOR"/>
</dbReference>
<comment type="caution">
    <text evidence="7">Lacks conserved residue(s) required for the propagation of feature annotation.</text>
</comment>
<keyword evidence="9" id="KW-0449">Lipoprotein</keyword>
<dbReference type="InterPro" id="IPR036055">
    <property type="entry name" value="LDL_receptor-like_sf"/>
</dbReference>
<dbReference type="OrthoDB" id="5847076at2759"/>
<dbReference type="STRING" id="29172.A0A0D8XU39"/>
<dbReference type="Gene3D" id="4.10.400.10">
    <property type="entry name" value="Low-density Lipoprotein Receptor"/>
    <property type="match status" value="2"/>
</dbReference>
<protein>
    <submittedName>
        <fullName evidence="9">Low-density lipoprotein receptor domain class A</fullName>
    </submittedName>
</protein>
<dbReference type="Proteomes" id="UP000053766">
    <property type="component" value="Unassembled WGS sequence"/>
</dbReference>
<name>A0A0D8XU39_DICVI</name>
<feature type="disulfide bond" evidence="7">
    <location>
        <begin position="158"/>
        <end position="173"/>
    </location>
</feature>
<dbReference type="SUPFAM" id="SSF57424">
    <property type="entry name" value="LDL receptor-like module"/>
    <property type="match status" value="2"/>
</dbReference>
<feature type="disulfide bond" evidence="7">
    <location>
        <begin position="42"/>
        <end position="60"/>
    </location>
</feature>
<reference evidence="9 10" key="1">
    <citation type="submission" date="2013-11" db="EMBL/GenBank/DDBJ databases">
        <title>Draft genome of the bovine lungworm Dictyocaulus viviparus.</title>
        <authorList>
            <person name="Mitreva M."/>
        </authorList>
    </citation>
    <scope>NUCLEOTIDE SEQUENCE [LARGE SCALE GENOMIC DNA]</scope>
    <source>
        <strain evidence="9 10">HannoverDv2000</strain>
    </source>
</reference>
<feature type="compositionally biased region" description="Basic and acidic residues" evidence="8">
    <location>
        <begin position="80"/>
        <end position="96"/>
    </location>
</feature>
<dbReference type="CDD" id="cd00112">
    <property type="entry name" value="LDLa"/>
    <property type="match status" value="2"/>
</dbReference>
<reference evidence="10" key="2">
    <citation type="journal article" date="2016" name="Sci. Rep.">
        <title>Dictyocaulus viviparus genome, variome and transcriptome elucidate lungworm biology and support future intervention.</title>
        <authorList>
            <person name="McNulty S.N."/>
            <person name="Strube C."/>
            <person name="Rosa B.A."/>
            <person name="Martin J.C."/>
            <person name="Tyagi R."/>
            <person name="Choi Y.J."/>
            <person name="Wang Q."/>
            <person name="Hallsworth Pepin K."/>
            <person name="Zhang X."/>
            <person name="Ozersky P."/>
            <person name="Wilson R.K."/>
            <person name="Sternberg P.W."/>
            <person name="Gasser R.B."/>
            <person name="Mitreva M."/>
        </authorList>
    </citation>
    <scope>NUCLEOTIDE SEQUENCE [LARGE SCALE GENOMIC DNA]</scope>
    <source>
        <strain evidence="10">HannoverDv2000</strain>
    </source>
</reference>
<accession>A0A0D8XU39</accession>
<dbReference type="GO" id="GO:0016192">
    <property type="term" value="P:vesicle-mediated transport"/>
    <property type="evidence" value="ECO:0007669"/>
    <property type="project" value="UniProtKB-ARBA"/>
</dbReference>
<evidence type="ECO:0000256" key="3">
    <source>
        <dbReference type="ARBA" id="ARBA00022737"/>
    </source>
</evidence>
<keyword evidence="9" id="KW-0675">Receptor</keyword>
<keyword evidence="3" id="KW-0677">Repeat</keyword>
<dbReference type="SMART" id="SM00192">
    <property type="entry name" value="LDLa"/>
    <property type="match status" value="2"/>
</dbReference>
<evidence type="ECO:0000256" key="8">
    <source>
        <dbReference type="SAM" id="MobiDB-lite"/>
    </source>
</evidence>
<evidence type="ECO:0000256" key="5">
    <source>
        <dbReference type="ARBA" id="ARBA00023136"/>
    </source>
</evidence>
<evidence type="ECO:0000256" key="2">
    <source>
        <dbReference type="ARBA" id="ARBA00022692"/>
    </source>
</evidence>
<dbReference type="PROSITE" id="PS50068">
    <property type="entry name" value="LDLRA_2"/>
    <property type="match status" value="2"/>
</dbReference>
<organism evidence="9 10">
    <name type="scientific">Dictyocaulus viviparus</name>
    <name type="common">Bovine lungworm</name>
    <dbReference type="NCBI Taxonomy" id="29172"/>
    <lineage>
        <taxon>Eukaryota</taxon>
        <taxon>Metazoa</taxon>
        <taxon>Ecdysozoa</taxon>
        <taxon>Nematoda</taxon>
        <taxon>Chromadorea</taxon>
        <taxon>Rhabditida</taxon>
        <taxon>Rhabditina</taxon>
        <taxon>Rhabditomorpha</taxon>
        <taxon>Strongyloidea</taxon>
        <taxon>Metastrongylidae</taxon>
        <taxon>Dictyocaulus</taxon>
    </lineage>
</organism>
<proteinExistence type="predicted"/>
<gene>
    <name evidence="9" type="ORF">DICVIV_06660</name>
</gene>